<dbReference type="EMBL" id="BJWF01000007">
    <property type="protein sequence ID" value="GEL91611.1"/>
    <property type="molecule type" value="Genomic_DNA"/>
</dbReference>
<organism evidence="1 2">
    <name type="scientific">Enterococcus villorum</name>
    <dbReference type="NCBI Taxonomy" id="112904"/>
    <lineage>
        <taxon>Bacteria</taxon>
        <taxon>Bacillati</taxon>
        <taxon>Bacillota</taxon>
        <taxon>Bacilli</taxon>
        <taxon>Lactobacillales</taxon>
        <taxon>Enterococcaceae</taxon>
        <taxon>Enterococcus</taxon>
    </lineage>
</organism>
<dbReference type="InterPro" id="IPR027417">
    <property type="entry name" value="P-loop_NTPase"/>
</dbReference>
<dbReference type="InterPro" id="IPR025662">
    <property type="entry name" value="Sigma_54_int_dom_ATP-bd_1"/>
</dbReference>
<accession>A0A511J0Q8</accession>
<comment type="caution">
    <text evidence="1">The sequence shown here is derived from an EMBL/GenBank/DDBJ whole genome shotgun (WGS) entry which is preliminary data.</text>
</comment>
<protein>
    <submittedName>
        <fullName evidence="1">Transcriptional regulator</fullName>
    </submittedName>
</protein>
<evidence type="ECO:0000313" key="1">
    <source>
        <dbReference type="EMBL" id="GEL91611.1"/>
    </source>
</evidence>
<dbReference type="Gene3D" id="3.40.50.300">
    <property type="entry name" value="P-loop containing nucleotide triphosphate hydrolases"/>
    <property type="match status" value="1"/>
</dbReference>
<dbReference type="PROSITE" id="PS00675">
    <property type="entry name" value="SIGMA54_INTERACT_1"/>
    <property type="match status" value="1"/>
</dbReference>
<reference evidence="1 2" key="1">
    <citation type="submission" date="2019-07" db="EMBL/GenBank/DDBJ databases">
        <title>Whole genome shotgun sequence of Enterococcus villorum NBRC 100699.</title>
        <authorList>
            <person name="Hosoyama A."/>
            <person name="Uohara A."/>
            <person name="Ohji S."/>
            <person name="Ichikawa N."/>
        </authorList>
    </citation>
    <scope>NUCLEOTIDE SEQUENCE [LARGE SCALE GENOMIC DNA]</scope>
    <source>
        <strain evidence="1 2">NBRC 100699</strain>
    </source>
</reference>
<dbReference type="PANTHER" id="PTHR37816">
    <property type="entry name" value="YALI0E33011P"/>
    <property type="match status" value="1"/>
</dbReference>
<evidence type="ECO:0000313" key="2">
    <source>
        <dbReference type="Proteomes" id="UP000321830"/>
    </source>
</evidence>
<dbReference type="RefSeq" id="WP_010752402.1">
    <property type="nucleotide sequence ID" value="NZ_BJWF01000007.1"/>
</dbReference>
<dbReference type="InterPro" id="IPR052922">
    <property type="entry name" value="Cytidylate_Kinase-2"/>
</dbReference>
<dbReference type="AlphaFoldDB" id="A0A511J0Q8"/>
<name>A0A511J0Q8_9ENTE</name>
<proteinExistence type="predicted"/>
<dbReference type="Proteomes" id="UP000321830">
    <property type="component" value="Unassembled WGS sequence"/>
</dbReference>
<dbReference type="PANTHER" id="PTHR37816:SF3">
    <property type="entry name" value="MODULATES DNA TOPOLOGY"/>
    <property type="match status" value="1"/>
</dbReference>
<sequence length="179" mass="21225">MKIVILGQSGAGKSLLARKIQLLTDIALLPLDFLWLATDYSEEAQQWFEIEQEKFMDEHDSWIIEGNYLATATRRIKEADKIILLRVPRYLAMYRVIKRSIKRKKDPKTRPDVPIDFSEKLDKDYWEFLSFVWHFKKKNEPKIIQLIETLQVKDRLIILNNKAEQQALIDHLKKEKQTG</sequence>
<gene>
    <name evidence="1" type="ORF">EVI01_09480</name>
</gene>
<dbReference type="SUPFAM" id="SSF52540">
    <property type="entry name" value="P-loop containing nucleoside triphosphate hydrolases"/>
    <property type="match status" value="1"/>
</dbReference>